<keyword evidence="4" id="KW-0804">Transcription</keyword>
<keyword evidence="2" id="KW-0805">Transcription regulation</keyword>
<name>A0ABQ8HVU3_9ROSI</name>
<dbReference type="Gene3D" id="2.20.25.80">
    <property type="entry name" value="WRKY domain"/>
    <property type="match status" value="1"/>
</dbReference>
<feature type="compositionally biased region" description="Low complexity" evidence="6">
    <location>
        <begin position="353"/>
        <end position="369"/>
    </location>
</feature>
<gene>
    <name evidence="8" type="ORF">JRO89_XS06G0006500</name>
</gene>
<comment type="subcellular location">
    <subcellularLocation>
        <location evidence="1">Nucleus</location>
    </subcellularLocation>
</comment>
<dbReference type="InterPro" id="IPR036576">
    <property type="entry name" value="WRKY_dom_sf"/>
</dbReference>
<evidence type="ECO:0000313" key="9">
    <source>
        <dbReference type="Proteomes" id="UP000827721"/>
    </source>
</evidence>
<evidence type="ECO:0000256" key="6">
    <source>
        <dbReference type="SAM" id="MobiDB-lite"/>
    </source>
</evidence>
<dbReference type="PANTHER" id="PTHR32096:SF18">
    <property type="entry name" value="DISEASE RESISTANCE PROTEIN RRS1B-RELATED"/>
    <property type="match status" value="1"/>
</dbReference>
<dbReference type="PROSITE" id="PS50811">
    <property type="entry name" value="WRKY"/>
    <property type="match status" value="1"/>
</dbReference>
<dbReference type="SUPFAM" id="SSF118290">
    <property type="entry name" value="WRKY DNA-binding domain"/>
    <property type="match status" value="1"/>
</dbReference>
<dbReference type="SMART" id="SM00774">
    <property type="entry name" value="WRKY"/>
    <property type="match status" value="1"/>
</dbReference>
<evidence type="ECO:0000256" key="3">
    <source>
        <dbReference type="ARBA" id="ARBA00023125"/>
    </source>
</evidence>
<feature type="compositionally biased region" description="Low complexity" evidence="6">
    <location>
        <begin position="389"/>
        <end position="398"/>
    </location>
</feature>
<evidence type="ECO:0000259" key="7">
    <source>
        <dbReference type="PROSITE" id="PS50811"/>
    </source>
</evidence>
<comment type="caution">
    <text evidence="8">The sequence shown here is derived from an EMBL/GenBank/DDBJ whole genome shotgun (WGS) entry which is preliminary data.</text>
</comment>
<feature type="region of interest" description="Disordered" evidence="6">
    <location>
        <begin position="24"/>
        <end position="45"/>
    </location>
</feature>
<feature type="compositionally biased region" description="Basic and acidic residues" evidence="6">
    <location>
        <begin position="370"/>
        <end position="379"/>
    </location>
</feature>
<keyword evidence="5" id="KW-0539">Nucleus</keyword>
<evidence type="ECO:0000256" key="5">
    <source>
        <dbReference type="ARBA" id="ARBA00023242"/>
    </source>
</evidence>
<reference evidence="8 9" key="1">
    <citation type="submission" date="2021-02" db="EMBL/GenBank/DDBJ databases">
        <title>Plant Genome Project.</title>
        <authorList>
            <person name="Zhang R.-G."/>
        </authorList>
    </citation>
    <scope>NUCLEOTIDE SEQUENCE [LARGE SCALE GENOMIC DNA]</scope>
    <source>
        <tissue evidence="8">Leaves</tissue>
    </source>
</reference>
<dbReference type="Pfam" id="PF03106">
    <property type="entry name" value="WRKY"/>
    <property type="match status" value="1"/>
</dbReference>
<dbReference type="PANTHER" id="PTHR32096">
    <property type="entry name" value="WRKY TRANSCRIPTION FACTOR 30-RELATED-RELATED"/>
    <property type="match status" value="1"/>
</dbReference>
<feature type="domain" description="WRKY" evidence="7">
    <location>
        <begin position="291"/>
        <end position="331"/>
    </location>
</feature>
<evidence type="ECO:0000256" key="1">
    <source>
        <dbReference type="ARBA" id="ARBA00004123"/>
    </source>
</evidence>
<organism evidence="8 9">
    <name type="scientific">Xanthoceras sorbifolium</name>
    <dbReference type="NCBI Taxonomy" id="99658"/>
    <lineage>
        <taxon>Eukaryota</taxon>
        <taxon>Viridiplantae</taxon>
        <taxon>Streptophyta</taxon>
        <taxon>Embryophyta</taxon>
        <taxon>Tracheophyta</taxon>
        <taxon>Spermatophyta</taxon>
        <taxon>Magnoliopsida</taxon>
        <taxon>eudicotyledons</taxon>
        <taxon>Gunneridae</taxon>
        <taxon>Pentapetalae</taxon>
        <taxon>rosids</taxon>
        <taxon>malvids</taxon>
        <taxon>Sapindales</taxon>
        <taxon>Sapindaceae</taxon>
        <taxon>Xanthoceroideae</taxon>
        <taxon>Xanthoceras</taxon>
    </lineage>
</organism>
<sequence length="522" mass="57504">MLCSLVGVDMENYQGDLTDIVRGGSAGGGQVGSSSSSCTGSSSDHISINPSPSLNWDLQFPCHDPLNFTCTTIDDHRESTIFGDPFSLIMRDPLLLHPHELNNNNNMSASHHHHHASSAYYNTTPNSTTVTTTTTTTATASVEDHQSAGFCQQKSVFEDDMIKSPCNIFSRIQISSSSSRSPKLLAPISLCDSPAMPAAAASSSSPRGIKAPAMLTSDMINANSSKATTVTCLLDNNTAPVQISPPRNLGIKRRFNFNTIFSYNYYLRKARQRRWFAYQRRQLQTAGLVERGYYRCSSSKGCSARKQVERSRTDPNMLVITYTSEHNHPWPTQRNALAGSTRSQPSKNTTVGNAAASKNSPSSQSQNNNTKEEMIKENSNDTMSPVLHVGGASSSSASVKEEFDQENINEKQFDEMEEADHHHHLHHFSINNEGFSQIYKPVLPDDIHSNNQSEDFFADLGEIEADPLNLLFTQGFSAGTGDHEQKESKALEDPFNLFDWSAEDTHHNNKNNSFGEVAKRGL</sequence>
<dbReference type="InterPro" id="IPR003657">
    <property type="entry name" value="WRKY_dom"/>
</dbReference>
<feature type="compositionally biased region" description="Polar residues" evidence="6">
    <location>
        <begin position="330"/>
        <end position="352"/>
    </location>
</feature>
<evidence type="ECO:0000256" key="4">
    <source>
        <dbReference type="ARBA" id="ARBA00023163"/>
    </source>
</evidence>
<dbReference type="Proteomes" id="UP000827721">
    <property type="component" value="Unassembled WGS sequence"/>
</dbReference>
<evidence type="ECO:0000256" key="2">
    <source>
        <dbReference type="ARBA" id="ARBA00023015"/>
    </source>
</evidence>
<feature type="compositionally biased region" description="Low complexity" evidence="6">
    <location>
        <begin position="32"/>
        <end position="45"/>
    </location>
</feature>
<proteinExistence type="predicted"/>
<keyword evidence="3" id="KW-0238">DNA-binding</keyword>
<evidence type="ECO:0000313" key="8">
    <source>
        <dbReference type="EMBL" id="KAH7568491.1"/>
    </source>
</evidence>
<keyword evidence="9" id="KW-1185">Reference proteome</keyword>
<protein>
    <recommendedName>
        <fullName evidence="7">WRKY domain-containing protein</fullName>
    </recommendedName>
</protein>
<feature type="region of interest" description="Disordered" evidence="6">
    <location>
        <begin position="322"/>
        <end position="405"/>
    </location>
</feature>
<dbReference type="EMBL" id="JAFEMO010000006">
    <property type="protein sequence ID" value="KAH7568491.1"/>
    <property type="molecule type" value="Genomic_DNA"/>
</dbReference>
<dbReference type="InterPro" id="IPR044810">
    <property type="entry name" value="WRKY_plant"/>
</dbReference>
<accession>A0ABQ8HVU3</accession>